<organism evidence="3 4">
    <name type="scientific">Ethanoligenens harbinense (strain DSM 18485 / JCM 12961 / CGMCC 1.5033 / YUAN-3)</name>
    <dbReference type="NCBI Taxonomy" id="663278"/>
    <lineage>
        <taxon>Bacteria</taxon>
        <taxon>Bacillati</taxon>
        <taxon>Bacillota</taxon>
        <taxon>Clostridia</taxon>
        <taxon>Eubacteriales</taxon>
        <taxon>Oscillospiraceae</taxon>
        <taxon>Ethanoligenens</taxon>
    </lineage>
</organism>
<comment type="similarity">
    <text evidence="1">Belongs to the bacterial solute-binding protein 8 family.</text>
</comment>
<dbReference type="AlphaFoldDB" id="E6U4T5"/>
<dbReference type="Pfam" id="PF01497">
    <property type="entry name" value="Peripla_BP_2"/>
    <property type="match status" value="1"/>
</dbReference>
<dbReference type="PROSITE" id="PS50983">
    <property type="entry name" value="FE_B12_PBP"/>
    <property type="match status" value="1"/>
</dbReference>
<dbReference type="PANTHER" id="PTHR30535">
    <property type="entry name" value="VITAMIN B12-BINDING PROTEIN"/>
    <property type="match status" value="1"/>
</dbReference>
<dbReference type="EMBL" id="CP002400">
    <property type="protein sequence ID" value="ADU27820.1"/>
    <property type="molecule type" value="Genomic_DNA"/>
</dbReference>
<dbReference type="Gene3D" id="1.20.58.2180">
    <property type="match status" value="1"/>
</dbReference>
<evidence type="ECO:0000256" key="1">
    <source>
        <dbReference type="ARBA" id="ARBA00008814"/>
    </source>
</evidence>
<evidence type="ECO:0000259" key="2">
    <source>
        <dbReference type="PROSITE" id="PS50983"/>
    </source>
</evidence>
<feature type="domain" description="Fe/B12 periplasmic-binding" evidence="2">
    <location>
        <begin position="70"/>
        <end position="337"/>
    </location>
</feature>
<dbReference type="RefSeq" id="WP_013486168.1">
    <property type="nucleotide sequence ID" value="NC_014828.1"/>
</dbReference>
<dbReference type="PROSITE" id="PS51257">
    <property type="entry name" value="PROKAR_LIPOPROTEIN"/>
    <property type="match status" value="1"/>
</dbReference>
<dbReference type="PANTHER" id="PTHR30535:SF34">
    <property type="entry name" value="MOLYBDATE-BINDING PROTEIN MOLA"/>
    <property type="match status" value="1"/>
</dbReference>
<name>E6U4T5_ETHHY</name>
<dbReference type="Gene3D" id="3.40.50.1980">
    <property type="entry name" value="Nitrogenase molybdenum iron protein domain"/>
    <property type="match status" value="2"/>
</dbReference>
<dbReference type="InterPro" id="IPR002491">
    <property type="entry name" value="ABC_transptr_periplasmic_BD"/>
</dbReference>
<dbReference type="KEGG" id="eha:Ethha_2308"/>
<dbReference type="InterPro" id="IPR050902">
    <property type="entry name" value="ABC_Transporter_SBP"/>
</dbReference>
<dbReference type="eggNOG" id="COG0614">
    <property type="taxonomic scope" value="Bacteria"/>
</dbReference>
<dbReference type="STRING" id="663278.Ethha_2308"/>
<accession>E6U4T5</accession>
<dbReference type="SUPFAM" id="SSF53807">
    <property type="entry name" value="Helical backbone' metal receptor"/>
    <property type="match status" value="1"/>
</dbReference>
<sequence>MFQKERECKITGPFRLLLLALCFALLFTLYGCASTNTKISATSSTDSSSTTRVVTDMAGRKVTIPKNVTRVVSLSNNTSVDTYILAPDKLLGWSFTPKTDAKPYIDDKYFNLPVLATDTSNSANFENIIALKPDVIICSNEDEVYQPDELQSKLGIPVVYVDIELKNTAKVYTFLGDVLGVQSRAKKLADSTTKALGTVEKAMAKIPASKKRKVYYAEGADWLQTDISGNVHAQVIDVAGGINVANISEDKTGSMAKVSLEQVIAWNPDVILVGATAAKGGFYSKVYSTPAWAAINAVKNKQIYQIPSLPFNWFDRPPSATRILGVEWLANLLYPDTVKLDMKSETKTYYNLFLHKTITDQQASDILNVVSSTSSSSASSAASSTASK</sequence>
<dbReference type="Proteomes" id="UP000001551">
    <property type="component" value="Chromosome"/>
</dbReference>
<gene>
    <name evidence="3" type="ordered locus">Ethha_2308</name>
</gene>
<evidence type="ECO:0000313" key="4">
    <source>
        <dbReference type="Proteomes" id="UP000001551"/>
    </source>
</evidence>
<evidence type="ECO:0000313" key="3">
    <source>
        <dbReference type="EMBL" id="ADU27820.1"/>
    </source>
</evidence>
<keyword evidence="4" id="KW-1185">Reference proteome</keyword>
<proteinExistence type="inferred from homology"/>
<dbReference type="HOGENOM" id="CLU_038034_13_1_9"/>
<protein>
    <submittedName>
        <fullName evidence="3">Periplasmic binding protein</fullName>
    </submittedName>
</protein>
<reference evidence="3 4" key="1">
    <citation type="submission" date="2010-12" db="EMBL/GenBank/DDBJ databases">
        <title>Complete sequence of Ethanoligenens harbinense YUAN-3.</title>
        <authorList>
            <person name="Lucas S."/>
            <person name="Copeland A."/>
            <person name="Lapidus A."/>
            <person name="Cheng J.-F."/>
            <person name="Bruce D."/>
            <person name="Goodwin L."/>
            <person name="Pitluck S."/>
            <person name="Chertkov O."/>
            <person name="Misra M."/>
            <person name="Detter J.C."/>
            <person name="Han C."/>
            <person name="Tapia R."/>
            <person name="Land M."/>
            <person name="Hauser L."/>
            <person name="Jeffries C."/>
            <person name="Kyrpides N."/>
            <person name="Ivanova N."/>
            <person name="Mikhailova N."/>
            <person name="Wang A."/>
            <person name="Mouttaki H."/>
            <person name="He Z."/>
            <person name="Zhou J."/>
            <person name="Hemme C.L."/>
            <person name="Woyke T."/>
        </authorList>
    </citation>
    <scope>NUCLEOTIDE SEQUENCE [LARGE SCALE GENOMIC DNA]</scope>
    <source>
        <strain evidence="4">DSM 18485 / JCM 12961 / CGMCC 1.5033 / YUAN-3</strain>
    </source>
</reference>